<keyword evidence="4" id="KW-1185">Reference proteome</keyword>
<proteinExistence type="inferred from homology"/>
<dbReference type="GeneID" id="72466619"/>
<evidence type="ECO:0000256" key="2">
    <source>
        <dbReference type="ARBA" id="ARBA00022801"/>
    </source>
</evidence>
<dbReference type="GO" id="GO:0047617">
    <property type="term" value="F:fatty acyl-CoA hydrolase activity"/>
    <property type="evidence" value="ECO:0007669"/>
    <property type="project" value="TreeGrafter"/>
</dbReference>
<dbReference type="Pfam" id="PF13279">
    <property type="entry name" value="4HBT_2"/>
    <property type="match status" value="1"/>
</dbReference>
<comment type="similarity">
    <text evidence="1">Belongs to the 4-hydroxybenzoyl-CoA thioesterase family.</text>
</comment>
<dbReference type="InterPro" id="IPR029069">
    <property type="entry name" value="HotDog_dom_sf"/>
</dbReference>
<dbReference type="PANTHER" id="PTHR31793:SF27">
    <property type="entry name" value="NOVEL THIOESTERASE SUPERFAMILY DOMAIN AND SAPOSIN A-TYPE DOMAIN CONTAINING PROTEIN (0610012H03RIK)"/>
    <property type="match status" value="1"/>
</dbReference>
<reference evidence="3" key="1">
    <citation type="journal article" date="2022" name="Int. J. Syst. Evol. Microbiol.">
        <title>Prevotella lacticifex sp. nov., isolated from the rumen of cows.</title>
        <authorList>
            <person name="Shinkai T."/>
            <person name="Ikeyama N."/>
            <person name="Kumagai M."/>
            <person name="Ohmori H."/>
            <person name="Sakamoto M."/>
            <person name="Ohkuma M."/>
            <person name="Mitsumori M."/>
        </authorList>
    </citation>
    <scope>NUCLEOTIDE SEQUENCE</scope>
    <source>
        <strain evidence="3">R5076</strain>
    </source>
</reference>
<dbReference type="Gene3D" id="3.10.129.10">
    <property type="entry name" value="Hotdog Thioesterase"/>
    <property type="match status" value="1"/>
</dbReference>
<sequence>MDKNSSKGVELYSDVDFHHKFPLQLRFFDADQFGHINNSIYFQYYDTAKMDYFTRLGVPCDQRHVTVTAHIDADFLAQVYTSDNNIEVQSAVTHLGKKSFVFVQRLVDSKTGEVKCIGRSIIVTFDLVKNQSVEIWPEWVEAIKKFEGSNLK</sequence>
<evidence type="ECO:0000313" key="3">
    <source>
        <dbReference type="EMBL" id="GJG59340.1"/>
    </source>
</evidence>
<evidence type="ECO:0000256" key="1">
    <source>
        <dbReference type="ARBA" id="ARBA00005953"/>
    </source>
</evidence>
<protein>
    <submittedName>
        <fullName evidence="3">Acyl-CoA thioester hydrolase</fullName>
    </submittedName>
</protein>
<keyword evidence="2 3" id="KW-0378">Hydrolase</keyword>
<accession>A0A9R1CYR5</accession>
<organism evidence="3 4">
    <name type="scientific">Prevotella lacticifex</name>
    <dbReference type="NCBI Taxonomy" id="2854755"/>
    <lineage>
        <taxon>Bacteria</taxon>
        <taxon>Pseudomonadati</taxon>
        <taxon>Bacteroidota</taxon>
        <taxon>Bacteroidia</taxon>
        <taxon>Bacteroidales</taxon>
        <taxon>Prevotellaceae</taxon>
        <taxon>Prevotella</taxon>
    </lineage>
</organism>
<dbReference type="SUPFAM" id="SSF54637">
    <property type="entry name" value="Thioesterase/thiol ester dehydrase-isomerase"/>
    <property type="match status" value="1"/>
</dbReference>
<dbReference type="Proteomes" id="UP000825483">
    <property type="component" value="Unassembled WGS sequence"/>
</dbReference>
<comment type="caution">
    <text evidence="3">The sequence shown here is derived from an EMBL/GenBank/DDBJ whole genome shotgun (WGS) entry which is preliminary data.</text>
</comment>
<gene>
    <name evidence="3" type="ORF">PRLR5076_21910</name>
</gene>
<name>A0A9R1CYR5_9BACT</name>
<evidence type="ECO:0000313" key="4">
    <source>
        <dbReference type="Proteomes" id="UP000825483"/>
    </source>
</evidence>
<dbReference type="InterPro" id="IPR050563">
    <property type="entry name" value="4-hydroxybenzoyl-CoA_TE"/>
</dbReference>
<dbReference type="RefSeq" id="WP_223925637.1">
    <property type="nucleotide sequence ID" value="NZ_BPTU01000001.1"/>
</dbReference>
<dbReference type="PANTHER" id="PTHR31793">
    <property type="entry name" value="4-HYDROXYBENZOYL-COA THIOESTERASE FAMILY MEMBER"/>
    <property type="match status" value="1"/>
</dbReference>
<dbReference type="AlphaFoldDB" id="A0A9R1CYR5"/>
<dbReference type="CDD" id="cd00586">
    <property type="entry name" value="4HBT"/>
    <property type="match status" value="1"/>
</dbReference>
<dbReference type="EMBL" id="BPUB01000002">
    <property type="protein sequence ID" value="GJG59340.1"/>
    <property type="molecule type" value="Genomic_DNA"/>
</dbReference>